<comment type="similarity">
    <text evidence="9">Belongs to the deoxyhypusine hydroxylase family.</text>
</comment>
<evidence type="ECO:0000256" key="4">
    <source>
        <dbReference type="ARBA" id="ARBA00022737"/>
    </source>
</evidence>
<dbReference type="AlphaFoldDB" id="A0AAD9QES0"/>
<dbReference type="PROSITE" id="PS50012">
    <property type="entry name" value="RCC1_3"/>
    <property type="match status" value="7"/>
</dbReference>
<feature type="binding site" evidence="9">
    <location>
        <position position="105"/>
    </location>
    <ligand>
        <name>Fe cation</name>
        <dbReference type="ChEBI" id="CHEBI:24875"/>
        <label>1</label>
    </ligand>
</feature>
<dbReference type="PROSITE" id="PS00626">
    <property type="entry name" value="RCC1_2"/>
    <property type="match status" value="2"/>
</dbReference>
<dbReference type="PANTHER" id="PTHR46337">
    <property type="entry name" value="RCC1-LIKE G EXCHANGING FACTOR-LIKE PROTEIN"/>
    <property type="match status" value="1"/>
</dbReference>
<dbReference type="Gene3D" id="1.25.10.10">
    <property type="entry name" value="Leucine-rich Repeat Variant"/>
    <property type="match status" value="2"/>
</dbReference>
<dbReference type="PRINTS" id="PR00633">
    <property type="entry name" value="RCCNDNSATION"/>
</dbReference>
<gene>
    <name evidence="13" type="ORF">P5673_017390</name>
</gene>
<dbReference type="GO" id="GO:0070131">
    <property type="term" value="P:positive regulation of mitochondrial translation"/>
    <property type="evidence" value="ECO:0007669"/>
    <property type="project" value="TreeGrafter"/>
</dbReference>
<evidence type="ECO:0000256" key="6">
    <source>
        <dbReference type="ARBA" id="ARBA00023004"/>
    </source>
</evidence>
<comment type="function">
    <text evidence="9">Catalyzes the hydroxylation of the N(6)-(4-aminobutyl)-L-lysine intermediate to form hypusine, an essential post-translational modification only found in mature eIF-5A factor.</text>
</comment>
<comment type="catalytic activity">
    <reaction evidence="1 9">
        <text>[eIF5A protein]-deoxyhypusine + AH2 + O2 = [eIF5A protein]-hypusine + A + H2O</text>
        <dbReference type="Rhea" id="RHEA:14101"/>
        <dbReference type="Rhea" id="RHEA-COMP:10144"/>
        <dbReference type="Rhea" id="RHEA-COMP:12592"/>
        <dbReference type="ChEBI" id="CHEBI:13193"/>
        <dbReference type="ChEBI" id="CHEBI:15377"/>
        <dbReference type="ChEBI" id="CHEBI:15379"/>
        <dbReference type="ChEBI" id="CHEBI:17499"/>
        <dbReference type="ChEBI" id="CHEBI:82657"/>
        <dbReference type="ChEBI" id="CHEBI:91175"/>
        <dbReference type="EC" id="1.14.99.29"/>
    </reaction>
</comment>
<dbReference type="Gene3D" id="2.130.10.30">
    <property type="entry name" value="Regulator of chromosome condensation 1/beta-lactamase-inhibitor protein II"/>
    <property type="match status" value="2"/>
</dbReference>
<feature type="binding site" evidence="9">
    <location>
        <position position="106"/>
    </location>
    <ligand>
        <name>Fe cation</name>
        <dbReference type="ChEBI" id="CHEBI:24875"/>
        <label>1</label>
    </ligand>
</feature>
<feature type="repeat" description="RCC1" evidence="10">
    <location>
        <begin position="329"/>
        <end position="388"/>
    </location>
</feature>
<evidence type="ECO:0000256" key="3">
    <source>
        <dbReference type="ARBA" id="ARBA00022723"/>
    </source>
</evidence>
<evidence type="ECO:0000256" key="2">
    <source>
        <dbReference type="ARBA" id="ARBA00005041"/>
    </source>
</evidence>
<evidence type="ECO:0000256" key="8">
    <source>
        <dbReference type="ARBA" id="ARBA00023256"/>
    </source>
</evidence>
<feature type="repeat" description="RCC1" evidence="10">
    <location>
        <begin position="495"/>
        <end position="548"/>
    </location>
</feature>
<evidence type="ECO:0000256" key="7">
    <source>
        <dbReference type="ARBA" id="ARBA00023033"/>
    </source>
</evidence>
<evidence type="ECO:0000256" key="11">
    <source>
        <dbReference type="SAM" id="MobiDB-lite"/>
    </source>
</evidence>
<evidence type="ECO:0000256" key="5">
    <source>
        <dbReference type="ARBA" id="ARBA00023002"/>
    </source>
</evidence>
<dbReference type="GO" id="GO:0019135">
    <property type="term" value="F:deoxyhypusine monooxygenase activity"/>
    <property type="evidence" value="ECO:0007669"/>
    <property type="project" value="UniProtKB-UniRule"/>
</dbReference>
<feature type="region of interest" description="Disordered" evidence="11">
    <location>
        <begin position="154"/>
        <end position="177"/>
    </location>
</feature>
<proteinExistence type="inferred from homology"/>
<dbReference type="InterPro" id="IPR058923">
    <property type="entry name" value="RCC1-like_dom"/>
</dbReference>
<feature type="compositionally biased region" description="Polar residues" evidence="11">
    <location>
        <begin position="155"/>
        <end position="164"/>
    </location>
</feature>
<dbReference type="GO" id="GO:0005085">
    <property type="term" value="F:guanyl-nucleotide exchange factor activity"/>
    <property type="evidence" value="ECO:0007669"/>
    <property type="project" value="TreeGrafter"/>
</dbReference>
<organism evidence="13 14">
    <name type="scientific">Acropora cervicornis</name>
    <name type="common">Staghorn coral</name>
    <dbReference type="NCBI Taxonomy" id="6130"/>
    <lineage>
        <taxon>Eukaryota</taxon>
        <taxon>Metazoa</taxon>
        <taxon>Cnidaria</taxon>
        <taxon>Anthozoa</taxon>
        <taxon>Hexacorallia</taxon>
        <taxon>Scleractinia</taxon>
        <taxon>Astrocoeniina</taxon>
        <taxon>Acroporidae</taxon>
        <taxon>Acropora</taxon>
    </lineage>
</organism>
<dbReference type="InterPro" id="IPR009091">
    <property type="entry name" value="RCC1/BLIP-II"/>
</dbReference>
<dbReference type="GO" id="GO:0019843">
    <property type="term" value="F:rRNA binding"/>
    <property type="evidence" value="ECO:0007669"/>
    <property type="project" value="TreeGrafter"/>
</dbReference>
<feature type="repeat" description="RCC1" evidence="10">
    <location>
        <begin position="277"/>
        <end position="327"/>
    </location>
</feature>
<sequence length="651" mass="70702">MVNLSPVQQIGVKLADQSQPLTNRFRALFTLRNLGGHEAIDCISKCFDDPSALLKHELAYCLGQMQYCFFVISNFHQIFENISFLLILLISRVLKDKKQEAMVRHEAGEALGAIGSPEVLNVLREYASDPQIEVAETCQLALQRIEWLNEKSSQESKNLSTNPYKSIDPAPPSQTEDTETLKNILLDESRPLFERYRAMFSLRNKGDEDSVLALADGLKCRSALFRHEIAYVLGQMQHEAAIPQLVEDQCLTALEKYSKDQERVVKRTKAKFSQLSSVVYVWGAGDGGQLGNGTQRHSPLPVKFSLDEEQIGQVGCGYGFMLAADTKCPRIWSTGLNTFSQLGRQLNGGKEKDIALTPAATDIPTAGPSAKVLQICCGRSHTMVLMDDGKVFACGGNYHGQCGTACLDACSVRELTEVPAISNKIKQIACGFDHTLLLTIDGQVFSCGWGADGQTGLGHFKDESSFKVVEGVLKDVNVKEVTTSGDSCLALSVDGEVFSWGNNEYNQLGTTSDEEQTAVPTVASLLQNSPEIKQVSAGGSNCIALTASGDVYSWGYGVLGHGQEVPFTKIPKKIQAFDNMEEVVIGVSCGPDYSAAVTDSGELYTWGRGSFGRLGLGSNEDQWIPNKVVLPGKVVNVSCGVDHMAVVVKLG</sequence>
<dbReference type="SMART" id="SM00567">
    <property type="entry name" value="EZ_HEAT"/>
    <property type="match status" value="4"/>
</dbReference>
<dbReference type="SUPFAM" id="SSF48371">
    <property type="entry name" value="ARM repeat"/>
    <property type="match status" value="1"/>
</dbReference>
<dbReference type="InterPro" id="IPR004155">
    <property type="entry name" value="PBS_lyase_HEAT"/>
</dbReference>
<evidence type="ECO:0000259" key="12">
    <source>
        <dbReference type="Pfam" id="PF25390"/>
    </source>
</evidence>
<feature type="repeat" description="RCC1" evidence="10">
    <location>
        <begin position="442"/>
        <end position="494"/>
    </location>
</feature>
<feature type="domain" description="RCC1-like" evidence="12">
    <location>
        <begin position="279"/>
        <end position="646"/>
    </location>
</feature>
<comment type="pathway">
    <text evidence="2 9">Protein modification; eIF5A hypusination.</text>
</comment>
<keyword evidence="4" id="KW-0677">Repeat</keyword>
<dbReference type="EC" id="1.14.99.29" evidence="9"/>
<evidence type="ECO:0000256" key="1">
    <source>
        <dbReference type="ARBA" id="ARBA00000068"/>
    </source>
</evidence>
<dbReference type="InterPro" id="IPR000408">
    <property type="entry name" value="Reg_chr_condens"/>
</dbReference>
<evidence type="ECO:0000313" key="14">
    <source>
        <dbReference type="Proteomes" id="UP001249851"/>
    </source>
</evidence>
<dbReference type="Pfam" id="PF03130">
    <property type="entry name" value="HEAT_PBS"/>
    <property type="match status" value="2"/>
</dbReference>
<keyword evidence="6 9" id="KW-0408">Iron</keyword>
<comment type="caution">
    <text evidence="13">The sequence shown here is derived from an EMBL/GenBank/DDBJ whole genome shotgun (WGS) entry which is preliminary data.</text>
</comment>
<dbReference type="SUPFAM" id="SSF50985">
    <property type="entry name" value="RCC1/BLIP-II"/>
    <property type="match status" value="1"/>
</dbReference>
<feature type="binding site" evidence="9">
    <location>
        <position position="227"/>
    </location>
    <ligand>
        <name>Fe cation</name>
        <dbReference type="ChEBI" id="CHEBI:24875"/>
        <label>2</label>
    </ligand>
</feature>
<reference evidence="13" key="1">
    <citation type="journal article" date="2023" name="G3 (Bethesda)">
        <title>Whole genome assembly and annotation of the endangered Caribbean coral Acropora cervicornis.</title>
        <authorList>
            <person name="Selwyn J.D."/>
            <person name="Vollmer S.V."/>
        </authorList>
    </citation>
    <scope>NUCLEOTIDE SEQUENCE</scope>
    <source>
        <strain evidence="13">K2</strain>
    </source>
</reference>
<accession>A0AAD9QES0</accession>
<dbReference type="GO" id="GO:0005743">
    <property type="term" value="C:mitochondrial inner membrane"/>
    <property type="evidence" value="ECO:0007669"/>
    <property type="project" value="TreeGrafter"/>
</dbReference>
<dbReference type="InterPro" id="IPR053035">
    <property type="entry name" value="Mitochondrial_GEF_domain"/>
</dbReference>
<evidence type="ECO:0000256" key="10">
    <source>
        <dbReference type="PROSITE-ProRule" id="PRU00235"/>
    </source>
</evidence>
<feature type="repeat" description="RCC1" evidence="10">
    <location>
        <begin position="601"/>
        <end position="650"/>
    </location>
</feature>
<dbReference type="HAMAP" id="MF_03101">
    <property type="entry name" value="Deoxyhypusine_hydroxylase"/>
    <property type="match status" value="1"/>
</dbReference>
<keyword evidence="8 9" id="KW-0386">Hypusine biosynthesis</keyword>
<dbReference type="Pfam" id="PF25390">
    <property type="entry name" value="WD40_RLD"/>
    <property type="match status" value="1"/>
</dbReference>
<dbReference type="Proteomes" id="UP001249851">
    <property type="component" value="Unassembled WGS sequence"/>
</dbReference>
<evidence type="ECO:0000313" key="13">
    <source>
        <dbReference type="EMBL" id="KAK2559839.1"/>
    </source>
</evidence>
<protein>
    <recommendedName>
        <fullName evidence="9">Deoxyhypusine hydroxylase</fullName>
        <shortName evidence="9">DOHH</shortName>
        <ecNumber evidence="9">1.14.99.29</ecNumber>
    </recommendedName>
    <alternativeName>
        <fullName evidence="9">Deoxyhypusine dioxygenase</fullName>
    </alternativeName>
    <alternativeName>
        <fullName evidence="9">Deoxyhypusine monooxygenase</fullName>
    </alternativeName>
</protein>
<feature type="binding site" evidence="9">
    <location>
        <position position="56"/>
    </location>
    <ligand>
        <name>Fe cation</name>
        <dbReference type="ChEBI" id="CHEBI:24875"/>
        <label>1</label>
    </ligand>
</feature>
<keyword evidence="5 9" id="KW-0560">Oxidoreductase</keyword>
<feature type="binding site" evidence="9">
    <location>
        <position position="57"/>
    </location>
    <ligand>
        <name>Fe cation</name>
        <dbReference type="ChEBI" id="CHEBI:24875"/>
        <label>1</label>
    </ligand>
</feature>
<dbReference type="PANTHER" id="PTHR46337:SF1">
    <property type="entry name" value="RCC1-LIKE G EXCHANGING FACTOR-LIKE PROTEIN"/>
    <property type="match status" value="1"/>
</dbReference>
<dbReference type="InterPro" id="IPR016024">
    <property type="entry name" value="ARM-type_fold"/>
</dbReference>
<dbReference type="GO" id="GO:0046872">
    <property type="term" value="F:metal ion binding"/>
    <property type="evidence" value="ECO:0007669"/>
    <property type="project" value="UniProtKB-KW"/>
</dbReference>
<feature type="repeat" description="RCC1" evidence="10">
    <location>
        <begin position="389"/>
        <end position="441"/>
    </location>
</feature>
<comment type="caution">
    <text evidence="9">Lacks conserved residue(s) required for the propagation of feature annotation.</text>
</comment>
<feature type="repeat" description="RCC1" evidence="10">
    <location>
        <begin position="549"/>
        <end position="600"/>
    </location>
</feature>
<reference evidence="13" key="2">
    <citation type="journal article" date="2023" name="Science">
        <title>Genomic signatures of disease resistance in endangered staghorn corals.</title>
        <authorList>
            <person name="Vollmer S.V."/>
            <person name="Selwyn J.D."/>
            <person name="Despard B.A."/>
            <person name="Roesel C.L."/>
        </authorList>
    </citation>
    <scope>NUCLEOTIDE SEQUENCE</scope>
    <source>
        <strain evidence="13">K2</strain>
    </source>
</reference>
<keyword evidence="7 9" id="KW-0503">Monooxygenase</keyword>
<feature type="binding site" evidence="9">
    <location>
        <position position="228"/>
    </location>
    <ligand>
        <name>Fe cation</name>
        <dbReference type="ChEBI" id="CHEBI:24875"/>
        <label>2</label>
    </ligand>
</feature>
<evidence type="ECO:0000256" key="9">
    <source>
        <dbReference type="HAMAP-Rule" id="MF_03101"/>
    </source>
</evidence>
<keyword evidence="3 9" id="KW-0479">Metal-binding</keyword>
<dbReference type="InterPro" id="IPR011989">
    <property type="entry name" value="ARM-like"/>
</dbReference>
<comment type="cofactor">
    <cofactor evidence="9">
        <name>Fe(2+)</name>
        <dbReference type="ChEBI" id="CHEBI:29033"/>
    </cofactor>
    <text evidence="9">Binds 2 Fe(2+) ions per subunit.</text>
</comment>
<dbReference type="EMBL" id="JARQWQ010000038">
    <property type="protein sequence ID" value="KAK2559839.1"/>
    <property type="molecule type" value="Genomic_DNA"/>
</dbReference>
<dbReference type="InterPro" id="IPR027517">
    <property type="entry name" value="Deoxyhypusine_hydroxylase"/>
</dbReference>
<name>A0AAD9QES0_ACRCE</name>
<keyword evidence="14" id="KW-1185">Reference proteome</keyword>